<feature type="compositionally biased region" description="Basic and acidic residues" evidence="1">
    <location>
        <begin position="881"/>
        <end position="893"/>
    </location>
</feature>
<feature type="compositionally biased region" description="Polar residues" evidence="1">
    <location>
        <begin position="274"/>
        <end position="301"/>
    </location>
</feature>
<feature type="region of interest" description="Disordered" evidence="1">
    <location>
        <begin position="1142"/>
        <end position="1300"/>
    </location>
</feature>
<evidence type="ECO:0000259" key="2">
    <source>
        <dbReference type="Pfam" id="PF25823"/>
    </source>
</evidence>
<dbReference type="OrthoDB" id="3199820at2759"/>
<feature type="compositionally biased region" description="Polar residues" evidence="1">
    <location>
        <begin position="1227"/>
        <end position="1239"/>
    </location>
</feature>
<feature type="compositionally biased region" description="Low complexity" evidence="1">
    <location>
        <begin position="452"/>
        <end position="468"/>
    </location>
</feature>
<feature type="domain" description="Ams2/SPT21 N-terminal" evidence="2">
    <location>
        <begin position="28"/>
        <end position="167"/>
    </location>
</feature>
<feature type="region of interest" description="Disordered" evidence="1">
    <location>
        <begin position="533"/>
        <end position="640"/>
    </location>
</feature>
<feature type="region of interest" description="Disordered" evidence="1">
    <location>
        <begin position="358"/>
        <end position="397"/>
    </location>
</feature>
<dbReference type="GO" id="GO:0030466">
    <property type="term" value="P:silent mating-type cassette heterochromatin formation"/>
    <property type="evidence" value="ECO:0007669"/>
    <property type="project" value="TreeGrafter"/>
</dbReference>
<accession>A0A6A6ILD8</accession>
<dbReference type="RefSeq" id="XP_033686220.1">
    <property type="nucleotide sequence ID" value="XM_033832014.1"/>
</dbReference>
<evidence type="ECO:0000256" key="1">
    <source>
        <dbReference type="SAM" id="MobiDB-lite"/>
    </source>
</evidence>
<dbReference type="GeneID" id="54585344"/>
<feature type="compositionally biased region" description="Basic and acidic residues" evidence="1">
    <location>
        <begin position="1161"/>
        <end position="1177"/>
    </location>
</feature>
<feature type="compositionally biased region" description="Basic and acidic residues" evidence="1">
    <location>
        <begin position="1263"/>
        <end position="1300"/>
    </location>
</feature>
<dbReference type="PANTHER" id="PTHR39147:SF1">
    <property type="entry name" value="PROTEIN SPT21"/>
    <property type="match status" value="1"/>
</dbReference>
<feature type="region of interest" description="Disordered" evidence="1">
    <location>
        <begin position="942"/>
        <end position="981"/>
    </location>
</feature>
<protein>
    <recommendedName>
        <fullName evidence="2">Ams2/SPT21 N-terminal domain-containing protein</fullName>
    </recommendedName>
</protein>
<dbReference type="InterPro" id="IPR013088">
    <property type="entry name" value="Znf_NHR/GATA"/>
</dbReference>
<feature type="compositionally biased region" description="Basic residues" evidence="1">
    <location>
        <begin position="763"/>
        <end position="773"/>
    </location>
</feature>
<feature type="region of interest" description="Disordered" evidence="1">
    <location>
        <begin position="1"/>
        <end position="22"/>
    </location>
</feature>
<proteinExistence type="predicted"/>
<evidence type="ECO:0000313" key="3">
    <source>
        <dbReference type="EMBL" id="KAF2251216.1"/>
    </source>
</evidence>
<dbReference type="GO" id="GO:0006357">
    <property type="term" value="P:regulation of transcription by RNA polymerase II"/>
    <property type="evidence" value="ECO:0007669"/>
    <property type="project" value="TreeGrafter"/>
</dbReference>
<reference evidence="3" key="1">
    <citation type="journal article" date="2020" name="Stud. Mycol.">
        <title>101 Dothideomycetes genomes: a test case for predicting lifestyles and emergence of pathogens.</title>
        <authorList>
            <person name="Haridas S."/>
            <person name="Albert R."/>
            <person name="Binder M."/>
            <person name="Bloem J."/>
            <person name="Labutti K."/>
            <person name="Salamov A."/>
            <person name="Andreopoulos B."/>
            <person name="Baker S."/>
            <person name="Barry K."/>
            <person name="Bills G."/>
            <person name="Bluhm B."/>
            <person name="Cannon C."/>
            <person name="Castanera R."/>
            <person name="Culley D."/>
            <person name="Daum C."/>
            <person name="Ezra D."/>
            <person name="Gonzalez J."/>
            <person name="Henrissat B."/>
            <person name="Kuo A."/>
            <person name="Liang C."/>
            <person name="Lipzen A."/>
            <person name="Lutzoni F."/>
            <person name="Magnuson J."/>
            <person name="Mondo S."/>
            <person name="Nolan M."/>
            <person name="Ohm R."/>
            <person name="Pangilinan J."/>
            <person name="Park H.-J."/>
            <person name="Ramirez L."/>
            <person name="Alfaro M."/>
            <person name="Sun H."/>
            <person name="Tritt A."/>
            <person name="Yoshinaga Y."/>
            <person name="Zwiers L.-H."/>
            <person name="Turgeon B."/>
            <person name="Goodwin S."/>
            <person name="Spatafora J."/>
            <person name="Crous P."/>
            <person name="Grigoriev I."/>
        </authorList>
    </citation>
    <scope>NUCLEOTIDE SEQUENCE</scope>
    <source>
        <strain evidence="3">CBS 122368</strain>
    </source>
</reference>
<name>A0A6A6ILD8_9PLEO</name>
<feature type="compositionally biased region" description="Basic and acidic residues" evidence="1">
    <location>
        <begin position="753"/>
        <end position="762"/>
    </location>
</feature>
<gene>
    <name evidence="3" type="ORF">BU26DRAFT_549761</name>
</gene>
<keyword evidence="4" id="KW-1185">Reference proteome</keyword>
<sequence length="1300" mass="139944">MSAPSRSPEDAVQHVSPDAGADGMMDIPRRLMRVKVLYTFDDQNKSNCLARLPNALSIPTVSLDETTQVGVIELKTCIQAIVSASPELVAKLGHDYTVYAYDYSEYETPLVGQGMLSWILASASATPNAPAEQSQTMVTGRVCKNILGLFSNGVKETLEVKLKLVPVPTCMQSEYVENMERYHNLSKVMPEGMDYNAWAEFLDANPAIRQLAQPTPGSNGQMSQRSYFGGVESFHEMLTRPSPTERNDPFHDQHRLSFSAHDTRASSPAMSTVSFHPYTFNQDSRPASRASVRSETASQAQYYPPAGHMGQDQQEEGPPKKRARITKAKRPKKAALLAGNESLRVTASTAASVRLHRPIAPNPGAAVSAEQVPRAPTPRPGDATLSQPQGPLRLPPSLLRHASMDENRPCPVPYDTSLFSDTAVDSADDERASPGETPLNIPSSPPAMPQRLASSAPSSPELPVLPLPNDSGFVSDIPTGREDNEADPNSRPCDGSDLPIASGTRRRAKQDRSSHPWINITQDQVLEQSQLPTVNASSLDSSLPPADANVDAAPRRSGTPNFPAQPFVPKARGLPRSHTWSGEPMSDAPTPAEDGRQPRSGAGANRRRLIGEKLEEPMSDAPTPAEDGRQPRSGAGANRRQIIREKLADALVKGEMPTYCNNCGQIDTPIWRRAYTRVEKGSPVGITISSNKSDITAFEIIEPGDDNDDQPRYRIFKQMLEPEEAESQTFTKLILCNPCGLWLKKNNAMRPHEIWAKPPSDKPKRKRNGKKAKGGAEEGMSDAIVPNSEPVIADSQVETEAPSLVDGTVDTGAQPSVQSRSASFQATAGYQLDEAAAQAALARAIQSSPVGLRGSKNSPIEVEADLTPKPTRRLLFPSPREPGEVKSLADTRSSESPSARASAPRQTESTQRLSVDAGDTDKENCPPPIDNEVDGLTHLFEDNVSPKTTPTKGRSLEDFLKTPTPGSRCRAPLTPKRGADQASLVTPSRLLKTPRTSGRATAIAPETPFTRQLNALLSDCLPTSPSQAIDLSTFHMFNTPGRNGFSSAQFTDFSMPDDFLSSDLPVPSSPPGGLGFSVFEDPNTSTVGLWSGASIFGSDAVISGIETGEAKEAERRGSAQPTLKMDGISVDFAAMIEQVVGASEDQTQSSEGRVKMPVVAMREESHEKTSGDKDKAPETSVGAEVGDVPGAANKASEEQEKGSKGKDKNPIAYIHTLPDQASVPGIQEQSTESLGQTPTAHPDDQKQESDDQARMPNCGSNDQTRRLGPKSEHPHAGSDVRTSNGRDKTLDAARRQAAEP</sequence>
<feature type="region of interest" description="Disordered" evidence="1">
    <location>
        <begin position="425"/>
        <end position="516"/>
    </location>
</feature>
<dbReference type="PANTHER" id="PTHR39147">
    <property type="entry name" value="PROTEIN SPT21"/>
    <property type="match status" value="1"/>
</dbReference>
<feature type="compositionally biased region" description="Low complexity" evidence="1">
    <location>
        <begin position="894"/>
        <end position="905"/>
    </location>
</feature>
<feature type="region of interest" description="Disordered" evidence="1">
    <location>
        <begin position="850"/>
        <end position="926"/>
    </location>
</feature>
<feature type="compositionally biased region" description="Basic and acidic residues" evidence="1">
    <location>
        <begin position="1241"/>
        <end position="1253"/>
    </location>
</feature>
<dbReference type="InterPro" id="IPR042403">
    <property type="entry name" value="Spt21/Ams2"/>
</dbReference>
<dbReference type="Pfam" id="PF25823">
    <property type="entry name" value="Ams2-SPT21_N"/>
    <property type="match status" value="1"/>
</dbReference>
<dbReference type="Proteomes" id="UP000800094">
    <property type="component" value="Unassembled WGS sequence"/>
</dbReference>
<dbReference type="SUPFAM" id="SSF57716">
    <property type="entry name" value="Glucocorticoid receptor-like (DNA-binding domain)"/>
    <property type="match status" value="1"/>
</dbReference>
<dbReference type="GO" id="GO:0008270">
    <property type="term" value="F:zinc ion binding"/>
    <property type="evidence" value="ECO:0007669"/>
    <property type="project" value="InterPro"/>
</dbReference>
<dbReference type="GO" id="GO:0000183">
    <property type="term" value="P:rDNA heterochromatin formation"/>
    <property type="evidence" value="ECO:0007669"/>
    <property type="project" value="TreeGrafter"/>
</dbReference>
<feature type="region of interest" description="Disordered" evidence="1">
    <location>
        <begin position="274"/>
        <end position="333"/>
    </location>
</feature>
<dbReference type="EMBL" id="ML987193">
    <property type="protein sequence ID" value="KAF2251216.1"/>
    <property type="molecule type" value="Genomic_DNA"/>
</dbReference>
<feature type="region of interest" description="Disordered" evidence="1">
    <location>
        <begin position="753"/>
        <end position="787"/>
    </location>
</feature>
<dbReference type="Gene3D" id="3.30.50.10">
    <property type="entry name" value="Erythroid Transcription Factor GATA-1, subunit A"/>
    <property type="match status" value="1"/>
</dbReference>
<organism evidence="3 4">
    <name type="scientific">Trematosphaeria pertusa</name>
    <dbReference type="NCBI Taxonomy" id="390896"/>
    <lineage>
        <taxon>Eukaryota</taxon>
        <taxon>Fungi</taxon>
        <taxon>Dikarya</taxon>
        <taxon>Ascomycota</taxon>
        <taxon>Pezizomycotina</taxon>
        <taxon>Dothideomycetes</taxon>
        <taxon>Pleosporomycetidae</taxon>
        <taxon>Pleosporales</taxon>
        <taxon>Massarineae</taxon>
        <taxon>Trematosphaeriaceae</taxon>
        <taxon>Trematosphaeria</taxon>
    </lineage>
</organism>
<feature type="compositionally biased region" description="Basic residues" evidence="1">
    <location>
        <begin position="320"/>
        <end position="333"/>
    </location>
</feature>
<dbReference type="InterPro" id="IPR057725">
    <property type="entry name" value="Ams2-SPT21_N"/>
</dbReference>
<evidence type="ECO:0000313" key="4">
    <source>
        <dbReference type="Proteomes" id="UP000800094"/>
    </source>
</evidence>
<feature type="compositionally biased region" description="Basic and acidic residues" evidence="1">
    <location>
        <begin position="1195"/>
        <end position="1209"/>
    </location>
</feature>